<accession>A0A0F9NHU6</accession>
<comment type="caution">
    <text evidence="1">The sequence shown here is derived from an EMBL/GenBank/DDBJ whole genome shotgun (WGS) entry which is preliminary data.</text>
</comment>
<organism evidence="1">
    <name type="scientific">marine sediment metagenome</name>
    <dbReference type="NCBI Taxonomy" id="412755"/>
    <lineage>
        <taxon>unclassified sequences</taxon>
        <taxon>metagenomes</taxon>
        <taxon>ecological metagenomes</taxon>
    </lineage>
</organism>
<dbReference type="EMBL" id="LAZR01003511">
    <property type="protein sequence ID" value="KKN17524.1"/>
    <property type="molecule type" value="Genomic_DNA"/>
</dbReference>
<proteinExistence type="predicted"/>
<evidence type="ECO:0000313" key="1">
    <source>
        <dbReference type="EMBL" id="KKN17524.1"/>
    </source>
</evidence>
<gene>
    <name evidence="1" type="ORF">LCGC14_0965090</name>
</gene>
<sequence>MQEFTLTQVTEEKELVFTEAEREEIARCSKLLAVLISEHWCFKPLPETPE</sequence>
<dbReference type="AlphaFoldDB" id="A0A0F9NHU6"/>
<name>A0A0F9NHU6_9ZZZZ</name>
<protein>
    <submittedName>
        <fullName evidence="1">Uncharacterized protein</fullName>
    </submittedName>
</protein>
<reference evidence="1" key="1">
    <citation type="journal article" date="2015" name="Nature">
        <title>Complex archaea that bridge the gap between prokaryotes and eukaryotes.</title>
        <authorList>
            <person name="Spang A."/>
            <person name="Saw J.H."/>
            <person name="Jorgensen S.L."/>
            <person name="Zaremba-Niedzwiedzka K."/>
            <person name="Martijn J."/>
            <person name="Lind A.E."/>
            <person name="van Eijk R."/>
            <person name="Schleper C."/>
            <person name="Guy L."/>
            <person name="Ettema T.J."/>
        </authorList>
    </citation>
    <scope>NUCLEOTIDE SEQUENCE</scope>
</reference>